<evidence type="ECO:0000259" key="12">
    <source>
        <dbReference type="SMART" id="SM01274"/>
    </source>
</evidence>
<evidence type="ECO:0000256" key="10">
    <source>
        <dbReference type="ARBA" id="ARBA00074565"/>
    </source>
</evidence>
<dbReference type="PANTHER" id="PTHR23406">
    <property type="entry name" value="MALIC ENZYME-RELATED"/>
    <property type="match status" value="1"/>
</dbReference>
<protein>
    <recommendedName>
        <fullName evidence="10">Malolactic enzyme</fullName>
        <ecNumber evidence="9">4.1.1.101</ecNumber>
    </recommendedName>
</protein>
<dbReference type="InterPro" id="IPR015884">
    <property type="entry name" value="Malic_enzyme_CS"/>
</dbReference>
<evidence type="ECO:0000256" key="5">
    <source>
        <dbReference type="ARBA" id="ARBA00023027"/>
    </source>
</evidence>
<comment type="similarity">
    <text evidence="2">Belongs to the malic enzymes family.</text>
</comment>
<evidence type="ECO:0000256" key="7">
    <source>
        <dbReference type="ARBA" id="ARBA00023239"/>
    </source>
</evidence>
<dbReference type="PROSITE" id="PS00331">
    <property type="entry name" value="MALIC_ENZYMES"/>
    <property type="match status" value="1"/>
</dbReference>
<dbReference type="GO" id="GO:0051287">
    <property type="term" value="F:NAD binding"/>
    <property type="evidence" value="ECO:0007669"/>
    <property type="project" value="InterPro"/>
</dbReference>
<comment type="cofactor">
    <cofactor evidence="1">
        <name>Mn(2+)</name>
        <dbReference type="ChEBI" id="CHEBI:29035"/>
    </cofactor>
</comment>
<dbReference type="Pfam" id="PF03949">
    <property type="entry name" value="Malic_M"/>
    <property type="match status" value="1"/>
</dbReference>
<evidence type="ECO:0000256" key="4">
    <source>
        <dbReference type="ARBA" id="ARBA00022723"/>
    </source>
</evidence>
<keyword evidence="4" id="KW-0479">Metal-binding</keyword>
<feature type="domain" description="Malic enzyme NAD-binding" evidence="11">
    <location>
        <begin position="259"/>
        <end position="509"/>
    </location>
</feature>
<dbReference type="CDD" id="cd05312">
    <property type="entry name" value="NAD_bind_1_malic_enz"/>
    <property type="match status" value="1"/>
</dbReference>
<keyword evidence="7" id="KW-0456">Lyase</keyword>
<dbReference type="GO" id="GO:0004473">
    <property type="term" value="F:malate dehydrogenase (decarboxylating) (NADP+) activity"/>
    <property type="evidence" value="ECO:0007669"/>
    <property type="project" value="TreeGrafter"/>
</dbReference>
<proteinExistence type="inferred from homology"/>
<dbReference type="InterPro" id="IPR001891">
    <property type="entry name" value="Malic_OxRdtase"/>
</dbReference>
<keyword evidence="6" id="KW-0464">Manganese</keyword>
<evidence type="ECO:0000256" key="2">
    <source>
        <dbReference type="ARBA" id="ARBA00008785"/>
    </source>
</evidence>
<evidence type="ECO:0000313" key="13">
    <source>
        <dbReference type="EMBL" id="MDO6422237.1"/>
    </source>
</evidence>
<keyword evidence="5" id="KW-0520">NAD</keyword>
<comment type="subunit">
    <text evidence="3">Homodimer.</text>
</comment>
<dbReference type="GO" id="GO:0043883">
    <property type="term" value="F:malolactic enzyme activity"/>
    <property type="evidence" value="ECO:0007669"/>
    <property type="project" value="UniProtKB-EC"/>
</dbReference>
<evidence type="ECO:0000256" key="8">
    <source>
        <dbReference type="ARBA" id="ARBA00051739"/>
    </source>
</evidence>
<dbReference type="PIRSF" id="PIRSF000106">
    <property type="entry name" value="ME"/>
    <property type="match status" value="1"/>
</dbReference>
<evidence type="ECO:0000256" key="6">
    <source>
        <dbReference type="ARBA" id="ARBA00023211"/>
    </source>
</evidence>
<name>A0AAW7X3W5_9GAMM</name>
<dbReference type="PANTHER" id="PTHR23406:SF90">
    <property type="entry name" value="MALIC ENZYME-RELATED"/>
    <property type="match status" value="1"/>
</dbReference>
<dbReference type="FunFam" id="3.40.50.720:FF:000182">
    <property type="entry name" value="NAD-dependent malic enzyme"/>
    <property type="match status" value="1"/>
</dbReference>
<dbReference type="EMBL" id="JAUOPB010000004">
    <property type="protein sequence ID" value="MDO6422237.1"/>
    <property type="molecule type" value="Genomic_DNA"/>
</dbReference>
<keyword evidence="13" id="KW-0560">Oxidoreductase</keyword>
<feature type="domain" description="Malic enzyme N-terminal" evidence="12">
    <location>
        <begin position="69"/>
        <end position="249"/>
    </location>
</feature>
<organism evidence="13 14">
    <name type="scientific">Saccharophagus degradans</name>
    <dbReference type="NCBI Taxonomy" id="86304"/>
    <lineage>
        <taxon>Bacteria</taxon>
        <taxon>Pseudomonadati</taxon>
        <taxon>Pseudomonadota</taxon>
        <taxon>Gammaproteobacteria</taxon>
        <taxon>Cellvibrionales</taxon>
        <taxon>Cellvibrionaceae</taxon>
        <taxon>Saccharophagus</taxon>
    </lineage>
</organism>
<dbReference type="SMART" id="SM01274">
    <property type="entry name" value="malic"/>
    <property type="match status" value="1"/>
</dbReference>
<gene>
    <name evidence="13" type="ORF">Q4521_07110</name>
</gene>
<dbReference type="RefSeq" id="WP_216062431.1">
    <property type="nucleotide sequence ID" value="NZ_JAHKPP010000002.1"/>
</dbReference>
<dbReference type="SMART" id="SM00919">
    <property type="entry name" value="Malic_M"/>
    <property type="match status" value="1"/>
</dbReference>
<dbReference type="AlphaFoldDB" id="A0AAW7X3W5"/>
<evidence type="ECO:0000256" key="9">
    <source>
        <dbReference type="ARBA" id="ARBA00066983"/>
    </source>
</evidence>
<accession>A0AAW7X3W5</accession>
<dbReference type="InterPro" id="IPR012301">
    <property type="entry name" value="Malic_N_dom"/>
</dbReference>
<evidence type="ECO:0000256" key="1">
    <source>
        <dbReference type="ARBA" id="ARBA00001936"/>
    </source>
</evidence>
<sequence>MTLKVHELLNNARLNKGTAFTLEEREELGLSGLLPPHVSTMKEQVERALSSIRRKESDIDRYIFLSALQKRNERLYYRLLIDHTKELMPLVYTPTVGQACLEFASIFRETSGFYLSYADKGLIQKRLANWPEQDVRLIVVTDGERILGLGDLGANGMGIPIGKLALYCACAGVKPEQCLPIMLDLGTNNESIRNDPLYLGVPEPRKRGSEYDDFLEEFVRAVEKQFPNALLQFEDFATGNAVSLLEKYRDQLLCFNDDIQGTASVVLAGLMATTRISKIPLQEQRFLFLGAGSAATGIGHLLTTALEREGITTDEARARLFFIDRKGLVTQCRDDLPGHVAPFAANMPPMDLKQAIDTIKPNALIGASGTAGVFTEEIIRTVASFHRNPTIFALSNPTSKAECTAEDAYKFSDGRAIFASGSPFDVVHINGEIKVPGQGNNAYIFPGLGLGAIHGKITRITDDQLITAAQELAGSVSDKQIQHGCLYPPLDEIRNVSVKIAAAVARDAERAGLTSKPVPENFEALLTAELYDPLY</sequence>
<dbReference type="Proteomes" id="UP001169760">
    <property type="component" value="Unassembled WGS sequence"/>
</dbReference>
<dbReference type="GO" id="GO:0043464">
    <property type="term" value="P:malolactic fermentation"/>
    <property type="evidence" value="ECO:0007669"/>
    <property type="project" value="UniProtKB-ARBA"/>
</dbReference>
<dbReference type="FunFam" id="3.40.50.10380:FF:000001">
    <property type="entry name" value="NAD-dependent malic enzyme"/>
    <property type="match status" value="1"/>
</dbReference>
<dbReference type="InterPro" id="IPR012302">
    <property type="entry name" value="Malic_NAD-bd"/>
</dbReference>
<evidence type="ECO:0000313" key="14">
    <source>
        <dbReference type="Proteomes" id="UP001169760"/>
    </source>
</evidence>
<reference evidence="13" key="1">
    <citation type="submission" date="2023-07" db="EMBL/GenBank/DDBJ databases">
        <title>Genome content predicts the carbon catabolic preferences of heterotrophic bacteria.</title>
        <authorList>
            <person name="Gralka M."/>
        </authorList>
    </citation>
    <scope>NUCLEOTIDE SEQUENCE</scope>
    <source>
        <strain evidence="13">I3M17_2</strain>
    </source>
</reference>
<dbReference type="NCBIfam" id="NF010052">
    <property type="entry name" value="PRK13529.1"/>
    <property type="match status" value="1"/>
</dbReference>
<comment type="caution">
    <text evidence="13">The sequence shown here is derived from an EMBL/GenBank/DDBJ whole genome shotgun (WGS) entry which is preliminary data.</text>
</comment>
<dbReference type="Pfam" id="PF00390">
    <property type="entry name" value="malic"/>
    <property type="match status" value="1"/>
</dbReference>
<comment type="catalytic activity">
    <reaction evidence="8">
        <text>(S)-malate + H(+) = (S)-lactate + CO2</text>
        <dbReference type="Rhea" id="RHEA:46276"/>
        <dbReference type="ChEBI" id="CHEBI:15378"/>
        <dbReference type="ChEBI" id="CHEBI:15589"/>
        <dbReference type="ChEBI" id="CHEBI:16526"/>
        <dbReference type="ChEBI" id="CHEBI:16651"/>
        <dbReference type="EC" id="4.1.1.101"/>
    </reaction>
</comment>
<dbReference type="GO" id="GO:0006108">
    <property type="term" value="P:malate metabolic process"/>
    <property type="evidence" value="ECO:0007669"/>
    <property type="project" value="TreeGrafter"/>
</dbReference>
<dbReference type="EC" id="4.1.1.101" evidence="9"/>
<dbReference type="GO" id="GO:0046872">
    <property type="term" value="F:metal ion binding"/>
    <property type="evidence" value="ECO:0007669"/>
    <property type="project" value="UniProtKB-KW"/>
</dbReference>
<evidence type="ECO:0000259" key="11">
    <source>
        <dbReference type="SMART" id="SM00919"/>
    </source>
</evidence>
<evidence type="ECO:0000256" key="3">
    <source>
        <dbReference type="ARBA" id="ARBA00011738"/>
    </source>
</evidence>